<dbReference type="GO" id="GO:0016740">
    <property type="term" value="F:transferase activity"/>
    <property type="evidence" value="ECO:0007669"/>
    <property type="project" value="UniProtKB-KW"/>
</dbReference>
<keyword evidence="1" id="KW-0808">Transferase</keyword>
<evidence type="ECO:0000256" key="4">
    <source>
        <dbReference type="RuleBase" id="RU362109"/>
    </source>
</evidence>
<dbReference type="Pfam" id="PF00179">
    <property type="entry name" value="UQ_con"/>
    <property type="match status" value="1"/>
</dbReference>
<sequence>MASSSSPLPRRIIKETQRLLQEPVPGITAIPSEENVRHFQVSIEGPSDSPYEGGIFHLELFLPEGYPMDPPKVLFKTKIYHPNIDKLGRVCLDVLKEKWSPALQIRTILLSVQALLSTPNPDDPLDERIAKHWRDNEDEALAKAREMTKMHAMGHK</sequence>
<proteinExistence type="inferred from homology"/>
<reference evidence="6 7" key="1">
    <citation type="submission" date="2011-10" db="EMBL/GenBank/DDBJ databases">
        <authorList>
            <person name="Genoscope - CEA"/>
        </authorList>
    </citation>
    <scope>NUCLEOTIDE SEQUENCE [LARGE SCALE GENOMIC DNA]</scope>
    <source>
        <strain evidence="6 7">RCC 1105</strain>
    </source>
</reference>
<dbReference type="Gene3D" id="3.10.110.10">
    <property type="entry name" value="Ubiquitin Conjugating Enzyme"/>
    <property type="match status" value="1"/>
</dbReference>
<dbReference type="KEGG" id="bpg:Bathy03g03200"/>
<dbReference type="SMART" id="SM00212">
    <property type="entry name" value="UBCc"/>
    <property type="match status" value="1"/>
</dbReference>
<keyword evidence="7" id="KW-1185">Reference proteome</keyword>
<name>K8F2X0_9CHLO</name>
<dbReference type="GO" id="GO:0005524">
    <property type="term" value="F:ATP binding"/>
    <property type="evidence" value="ECO:0007669"/>
    <property type="project" value="UniProtKB-UniRule"/>
</dbReference>
<dbReference type="eggNOG" id="KOG0417">
    <property type="taxonomic scope" value="Eukaryota"/>
</dbReference>
<accession>K8F2X0</accession>
<keyword evidence="4" id="KW-0547">Nucleotide-binding</keyword>
<evidence type="ECO:0000313" key="6">
    <source>
        <dbReference type="EMBL" id="CCO15873.1"/>
    </source>
</evidence>
<organism evidence="6 7">
    <name type="scientific">Bathycoccus prasinos</name>
    <dbReference type="NCBI Taxonomy" id="41875"/>
    <lineage>
        <taxon>Eukaryota</taxon>
        <taxon>Viridiplantae</taxon>
        <taxon>Chlorophyta</taxon>
        <taxon>Mamiellophyceae</taxon>
        <taxon>Mamiellales</taxon>
        <taxon>Bathycoccaceae</taxon>
        <taxon>Bathycoccus</taxon>
    </lineage>
</organism>
<dbReference type="PROSITE" id="PS50127">
    <property type="entry name" value="UBC_2"/>
    <property type="match status" value="1"/>
</dbReference>
<dbReference type="EMBL" id="FO082276">
    <property type="protein sequence ID" value="CCO15873.1"/>
    <property type="molecule type" value="Genomic_DNA"/>
</dbReference>
<evidence type="ECO:0000259" key="5">
    <source>
        <dbReference type="PROSITE" id="PS50127"/>
    </source>
</evidence>
<dbReference type="InterPro" id="IPR023313">
    <property type="entry name" value="UBQ-conjugating_AS"/>
</dbReference>
<evidence type="ECO:0000313" key="7">
    <source>
        <dbReference type="Proteomes" id="UP000198341"/>
    </source>
</evidence>
<evidence type="ECO:0000256" key="2">
    <source>
        <dbReference type="ARBA" id="ARBA00022786"/>
    </source>
</evidence>
<evidence type="ECO:0000256" key="1">
    <source>
        <dbReference type="ARBA" id="ARBA00022679"/>
    </source>
</evidence>
<dbReference type="GeneID" id="19016857"/>
<dbReference type="Proteomes" id="UP000198341">
    <property type="component" value="Chromosome 3"/>
</dbReference>
<dbReference type="PROSITE" id="PS00183">
    <property type="entry name" value="UBC_1"/>
    <property type="match status" value="1"/>
</dbReference>
<dbReference type="FunFam" id="3.10.110.10:FF:000027">
    <property type="entry name" value="Ubiquitin-conjugating enzyme E2 36"/>
    <property type="match status" value="1"/>
</dbReference>
<dbReference type="SUPFAM" id="SSF54495">
    <property type="entry name" value="UBC-like"/>
    <property type="match status" value="1"/>
</dbReference>
<dbReference type="InterPro" id="IPR016135">
    <property type="entry name" value="UBQ-conjugating_enzyme/RWD"/>
</dbReference>
<keyword evidence="2 4" id="KW-0833">Ubl conjugation pathway</keyword>
<dbReference type="CDD" id="cd23813">
    <property type="entry name" value="UBCc_UBE2N"/>
    <property type="match status" value="1"/>
</dbReference>
<dbReference type="OrthoDB" id="10252682at2759"/>
<comment type="similarity">
    <text evidence="4">Belongs to the ubiquitin-conjugating enzyme family.</text>
</comment>
<keyword evidence="4" id="KW-0067">ATP-binding</keyword>
<dbReference type="RefSeq" id="XP_007514436.1">
    <property type="nucleotide sequence ID" value="XM_007514374.1"/>
</dbReference>
<feature type="active site" description="Glycyl thioester intermediate" evidence="3">
    <location>
        <position position="91"/>
    </location>
</feature>
<protein>
    <recommendedName>
        <fullName evidence="5">UBC core domain-containing protein</fullName>
    </recommendedName>
</protein>
<dbReference type="AlphaFoldDB" id="K8F2X0"/>
<feature type="domain" description="UBC core" evidence="5">
    <location>
        <begin position="7"/>
        <end position="153"/>
    </location>
</feature>
<dbReference type="PANTHER" id="PTHR24068">
    <property type="entry name" value="UBIQUITIN-CONJUGATING ENZYME E2"/>
    <property type="match status" value="1"/>
</dbReference>
<dbReference type="STRING" id="41875.K8F2X0"/>
<gene>
    <name evidence="6" type="ORF">Bathy03g03200</name>
</gene>
<evidence type="ECO:0000256" key="3">
    <source>
        <dbReference type="PROSITE-ProRule" id="PRU10133"/>
    </source>
</evidence>
<dbReference type="InterPro" id="IPR000608">
    <property type="entry name" value="UBC"/>
</dbReference>